<dbReference type="PROSITE" id="PS50883">
    <property type="entry name" value="EAL"/>
    <property type="match status" value="1"/>
</dbReference>
<comment type="caution">
    <text evidence="3">The sequence shown here is derived from an EMBL/GenBank/DDBJ whole genome shotgun (WGS) entry which is preliminary data.</text>
</comment>
<sequence length="413" mass="47434">MEVFVARQPILTKKQEVFAYELLYRNNKQDNKFSHTDIDQATSEVINSFLQIGIEELSEGKPCFINFTEKILANSIPTFIQPESMVIEILEGVNPTDKVIENCSLLKAQGYKIALDDFEMKVGNPNFHLLLELADIIKIDIQKTARDEQIRIMRELKKYDLIYLAEKVETREEFKQCLQDGYTYFQGYFFSKPVILSTNDYPVQNHSVFVVISELTKREPDIEKIAKIIEADVSLSYKLLRLLNSPSIGLVYKIKSIKQAIVLLGLIELRKWFYVLSIRETLASSGDAPDEIIKLCLTRAKANEMISQHIGRDEDSSSFFLTGLLSLVETIFKQPLENILKKLPLDREIKDTLRGKDTSLNPVLKLVYAAERADWKSIDSHTKEIGIDQKVFFDLHHASRKWAKDVLDGSDLF</sequence>
<dbReference type="InterPro" id="IPR035919">
    <property type="entry name" value="EAL_sf"/>
</dbReference>
<dbReference type="RefSeq" id="WP_345824888.1">
    <property type="nucleotide sequence ID" value="NZ_JBDIML010000003.1"/>
</dbReference>
<dbReference type="EMBL" id="JBDIML010000003">
    <property type="protein sequence ID" value="MEN2767412.1"/>
    <property type="molecule type" value="Genomic_DNA"/>
</dbReference>
<dbReference type="Pfam" id="PF08668">
    <property type="entry name" value="HDOD"/>
    <property type="match status" value="1"/>
</dbReference>
<dbReference type="SMART" id="SM00052">
    <property type="entry name" value="EAL"/>
    <property type="match status" value="1"/>
</dbReference>
<feature type="domain" description="HDOD" evidence="2">
    <location>
        <begin position="201"/>
        <end position="391"/>
    </location>
</feature>
<dbReference type="PIRSF" id="PIRSF003180">
    <property type="entry name" value="DiGMPpdiest_YuxH"/>
    <property type="match status" value="1"/>
</dbReference>
<dbReference type="Pfam" id="PF00563">
    <property type="entry name" value="EAL"/>
    <property type="match status" value="1"/>
</dbReference>
<dbReference type="InterPro" id="IPR052340">
    <property type="entry name" value="RNase_Y/CdgJ"/>
</dbReference>
<gene>
    <name evidence="3" type="ORF">ABC228_09440</name>
</gene>
<name>A0ABU9XKR0_9BACI</name>
<dbReference type="InterPro" id="IPR001633">
    <property type="entry name" value="EAL_dom"/>
</dbReference>
<dbReference type="Gene3D" id="3.20.20.450">
    <property type="entry name" value="EAL domain"/>
    <property type="match status" value="1"/>
</dbReference>
<dbReference type="SUPFAM" id="SSF109604">
    <property type="entry name" value="HD-domain/PDEase-like"/>
    <property type="match status" value="1"/>
</dbReference>
<evidence type="ECO:0000259" key="1">
    <source>
        <dbReference type="PROSITE" id="PS50883"/>
    </source>
</evidence>
<keyword evidence="4" id="KW-1185">Reference proteome</keyword>
<evidence type="ECO:0000313" key="4">
    <source>
        <dbReference type="Proteomes" id="UP001444625"/>
    </source>
</evidence>
<dbReference type="PANTHER" id="PTHR33525:SF4">
    <property type="entry name" value="CYCLIC DI-GMP PHOSPHODIESTERASE CDGJ"/>
    <property type="match status" value="1"/>
</dbReference>
<organism evidence="3 4">
    <name type="scientific">Ornithinibacillus xuwenensis</name>
    <dbReference type="NCBI Taxonomy" id="3144668"/>
    <lineage>
        <taxon>Bacteria</taxon>
        <taxon>Bacillati</taxon>
        <taxon>Bacillota</taxon>
        <taxon>Bacilli</taxon>
        <taxon>Bacillales</taxon>
        <taxon>Bacillaceae</taxon>
        <taxon>Ornithinibacillus</taxon>
    </lineage>
</organism>
<reference evidence="3 4" key="1">
    <citation type="submission" date="2024-05" db="EMBL/GenBank/DDBJ databases">
        <authorList>
            <person name="Haq I."/>
            <person name="Ullah Z."/>
            <person name="Ahmad R."/>
            <person name="Li M."/>
            <person name="Tong Y."/>
        </authorList>
    </citation>
    <scope>NUCLEOTIDE SEQUENCE [LARGE SCALE GENOMIC DNA]</scope>
    <source>
        <strain evidence="3 4">16A2E</strain>
    </source>
</reference>
<dbReference type="PROSITE" id="PS51833">
    <property type="entry name" value="HDOD"/>
    <property type="match status" value="1"/>
</dbReference>
<evidence type="ECO:0000313" key="3">
    <source>
        <dbReference type="EMBL" id="MEN2767412.1"/>
    </source>
</evidence>
<dbReference type="InterPro" id="IPR014408">
    <property type="entry name" value="dGMP_Pdiesterase_EAL/HD-GYP"/>
</dbReference>
<accession>A0ABU9XKR0</accession>
<dbReference type="InterPro" id="IPR013976">
    <property type="entry name" value="HDOD"/>
</dbReference>
<dbReference type="Gene3D" id="1.10.3210.10">
    <property type="entry name" value="Hypothetical protein af1432"/>
    <property type="match status" value="1"/>
</dbReference>
<dbReference type="PANTHER" id="PTHR33525">
    <property type="match status" value="1"/>
</dbReference>
<protein>
    <submittedName>
        <fullName evidence="3">HDOD domain-containing protein</fullName>
    </submittedName>
</protein>
<evidence type="ECO:0000259" key="2">
    <source>
        <dbReference type="PROSITE" id="PS51833"/>
    </source>
</evidence>
<dbReference type="SUPFAM" id="SSF141868">
    <property type="entry name" value="EAL domain-like"/>
    <property type="match status" value="1"/>
</dbReference>
<feature type="domain" description="EAL" evidence="1">
    <location>
        <begin position="1"/>
        <end position="207"/>
    </location>
</feature>
<dbReference type="Proteomes" id="UP001444625">
    <property type="component" value="Unassembled WGS sequence"/>
</dbReference>
<proteinExistence type="predicted"/>